<gene>
    <name evidence="2" type="ORF">GCM10023340_02420</name>
</gene>
<dbReference type="RefSeq" id="WP_345453585.1">
    <property type="nucleotide sequence ID" value="NZ_BAABKG010000001.1"/>
</dbReference>
<feature type="chain" id="PRO_5046696597" description="Lipoprotein" evidence="1">
    <location>
        <begin position="24"/>
        <end position="140"/>
    </location>
</feature>
<evidence type="ECO:0000256" key="1">
    <source>
        <dbReference type="SAM" id="SignalP"/>
    </source>
</evidence>
<dbReference type="EMBL" id="BAABKG010000001">
    <property type="protein sequence ID" value="GAA5141172.1"/>
    <property type="molecule type" value="Genomic_DNA"/>
</dbReference>
<evidence type="ECO:0000313" key="3">
    <source>
        <dbReference type="Proteomes" id="UP001500221"/>
    </source>
</evidence>
<reference evidence="3" key="1">
    <citation type="journal article" date="2019" name="Int. J. Syst. Evol. Microbiol.">
        <title>The Global Catalogue of Microorganisms (GCM) 10K type strain sequencing project: providing services to taxonomists for standard genome sequencing and annotation.</title>
        <authorList>
            <consortium name="The Broad Institute Genomics Platform"/>
            <consortium name="The Broad Institute Genome Sequencing Center for Infectious Disease"/>
            <person name="Wu L."/>
            <person name="Ma J."/>
        </authorList>
    </citation>
    <scope>NUCLEOTIDE SEQUENCE [LARGE SCALE GENOMIC DNA]</scope>
    <source>
        <strain evidence="3">JCM 18459</strain>
    </source>
</reference>
<sequence>MRNTITVAAALAAPLTFAAVALAGCSDGSTPADEPSPAAAAVEYEGVAPDALVACLDDAGAPAAVGDSVPFGVEVPTVAVEAAGGATLWVFRTVADAEDNRTTITLSETDTPLGRLAGNVVVSYDDPGTAPVEAVDACLA</sequence>
<evidence type="ECO:0000313" key="2">
    <source>
        <dbReference type="EMBL" id="GAA5141172.1"/>
    </source>
</evidence>
<keyword evidence="3" id="KW-1185">Reference proteome</keyword>
<feature type="signal peptide" evidence="1">
    <location>
        <begin position="1"/>
        <end position="23"/>
    </location>
</feature>
<name>A0ABP9P5L3_9ACTN</name>
<dbReference type="Proteomes" id="UP001500221">
    <property type="component" value="Unassembled WGS sequence"/>
</dbReference>
<proteinExistence type="predicted"/>
<comment type="caution">
    <text evidence="2">The sequence shown here is derived from an EMBL/GenBank/DDBJ whole genome shotgun (WGS) entry which is preliminary data.</text>
</comment>
<organism evidence="2 3">
    <name type="scientific">Nocardioides marinquilinus</name>
    <dbReference type="NCBI Taxonomy" id="1210400"/>
    <lineage>
        <taxon>Bacteria</taxon>
        <taxon>Bacillati</taxon>
        <taxon>Actinomycetota</taxon>
        <taxon>Actinomycetes</taxon>
        <taxon>Propionibacteriales</taxon>
        <taxon>Nocardioidaceae</taxon>
        <taxon>Nocardioides</taxon>
    </lineage>
</organism>
<keyword evidence="1" id="KW-0732">Signal</keyword>
<protein>
    <recommendedName>
        <fullName evidence="4">Lipoprotein</fullName>
    </recommendedName>
</protein>
<accession>A0ABP9P5L3</accession>
<dbReference type="PROSITE" id="PS51257">
    <property type="entry name" value="PROKAR_LIPOPROTEIN"/>
    <property type="match status" value="1"/>
</dbReference>
<evidence type="ECO:0008006" key="4">
    <source>
        <dbReference type="Google" id="ProtNLM"/>
    </source>
</evidence>